<evidence type="ECO:0000256" key="1">
    <source>
        <dbReference type="SAM" id="Phobius"/>
    </source>
</evidence>
<feature type="transmembrane region" description="Helical" evidence="1">
    <location>
        <begin position="40"/>
        <end position="60"/>
    </location>
</feature>
<sequence length="61" mass="6400">MTIAELAKMADDPIGSLLDLFGYPSENAPQAEREMWVAKMMGVAVLAGGAGLLGWIAIVAH</sequence>
<evidence type="ECO:0000313" key="2">
    <source>
        <dbReference type="EMBL" id="KKU58197.1"/>
    </source>
</evidence>
<reference evidence="2 3" key="1">
    <citation type="journal article" date="2015" name="Nature">
        <title>rRNA introns, odd ribosomes, and small enigmatic genomes across a large radiation of phyla.</title>
        <authorList>
            <person name="Brown C.T."/>
            <person name="Hug L.A."/>
            <person name="Thomas B.C."/>
            <person name="Sharon I."/>
            <person name="Castelle C.J."/>
            <person name="Singh A."/>
            <person name="Wilkins M.J."/>
            <person name="Williams K.H."/>
            <person name="Banfield J.F."/>
        </authorList>
    </citation>
    <scope>NUCLEOTIDE SEQUENCE [LARGE SCALE GENOMIC DNA]</scope>
</reference>
<comment type="caution">
    <text evidence="2">The sequence shown here is derived from an EMBL/GenBank/DDBJ whole genome shotgun (WGS) entry which is preliminary data.</text>
</comment>
<gene>
    <name evidence="2" type="ORF">UX80_C0005G0017</name>
</gene>
<proteinExistence type="predicted"/>
<name>A0A0G1RM97_9BACT</name>
<accession>A0A0G1RM97</accession>
<dbReference type="Proteomes" id="UP000034307">
    <property type="component" value="Unassembled WGS sequence"/>
</dbReference>
<protein>
    <submittedName>
        <fullName evidence="2">Uncharacterized protein</fullName>
    </submittedName>
</protein>
<dbReference type="AlphaFoldDB" id="A0A0G1RM97"/>
<keyword evidence="1" id="KW-0472">Membrane</keyword>
<dbReference type="EMBL" id="LCNO01000005">
    <property type="protein sequence ID" value="KKU58197.1"/>
    <property type="molecule type" value="Genomic_DNA"/>
</dbReference>
<organism evidence="2 3">
    <name type="scientific">Candidatus Amesbacteria bacterium GW2011_GWA2_47_11b</name>
    <dbReference type="NCBI Taxonomy" id="1618358"/>
    <lineage>
        <taxon>Bacteria</taxon>
        <taxon>Candidatus Amesiibacteriota</taxon>
    </lineage>
</organism>
<keyword evidence="1" id="KW-0812">Transmembrane</keyword>
<dbReference type="STRING" id="1618358.UX80_C0005G0017"/>
<keyword evidence="1" id="KW-1133">Transmembrane helix</keyword>
<evidence type="ECO:0000313" key="3">
    <source>
        <dbReference type="Proteomes" id="UP000034307"/>
    </source>
</evidence>